<name>A0ABD4Z482_9CREN</name>
<dbReference type="InterPro" id="IPR027417">
    <property type="entry name" value="P-loop_NTPase"/>
</dbReference>
<evidence type="ECO:0000259" key="9">
    <source>
        <dbReference type="PROSITE" id="PS51705"/>
    </source>
</evidence>
<evidence type="ECO:0000256" key="7">
    <source>
        <dbReference type="PIRSR" id="PIRSR006809-2"/>
    </source>
</evidence>
<evidence type="ECO:0000313" key="11">
    <source>
        <dbReference type="Proteomes" id="UP001529235"/>
    </source>
</evidence>
<keyword evidence="1 7" id="KW-0479">Metal-binding</keyword>
<comment type="function">
    <text evidence="5">GTPase that associates with the 50S ribosomal subunit and may have a role during protein synthesis or ribosome biogenesis.</text>
</comment>
<dbReference type="Gene3D" id="3.40.50.11060">
    <property type="entry name" value="GTPase HflX, N-terminal domain"/>
    <property type="match status" value="1"/>
</dbReference>
<evidence type="ECO:0000256" key="1">
    <source>
        <dbReference type="ARBA" id="ARBA00022723"/>
    </source>
</evidence>
<evidence type="ECO:0000256" key="2">
    <source>
        <dbReference type="ARBA" id="ARBA00022741"/>
    </source>
</evidence>
<evidence type="ECO:0000256" key="5">
    <source>
        <dbReference type="HAMAP-Rule" id="MF_00900"/>
    </source>
</evidence>
<dbReference type="Proteomes" id="UP001529235">
    <property type="component" value="Unassembled WGS sequence"/>
</dbReference>
<keyword evidence="3 7" id="KW-0460">Magnesium</keyword>
<feature type="binding site" evidence="6">
    <location>
        <begin position="310"/>
        <end position="313"/>
    </location>
    <ligand>
        <name>GTP</name>
        <dbReference type="ChEBI" id="CHEBI:37565"/>
    </ligand>
</feature>
<evidence type="ECO:0000256" key="8">
    <source>
        <dbReference type="SAM" id="Coils"/>
    </source>
</evidence>
<gene>
    <name evidence="5 10" type="primary">hflX</name>
    <name evidence="10" type="ORF">QPL79_00050</name>
</gene>
<dbReference type="EMBL" id="JASNVW010000001">
    <property type="protein sequence ID" value="MDK6027767.1"/>
    <property type="molecule type" value="Genomic_DNA"/>
</dbReference>
<dbReference type="GO" id="GO:0003924">
    <property type="term" value="F:GTPase activity"/>
    <property type="evidence" value="ECO:0007669"/>
    <property type="project" value="UniProtKB-UniRule"/>
</dbReference>
<evidence type="ECO:0000256" key="3">
    <source>
        <dbReference type="ARBA" id="ARBA00022842"/>
    </source>
</evidence>
<feature type="binding site" evidence="6">
    <location>
        <begin position="350"/>
        <end position="352"/>
    </location>
    <ligand>
        <name>GTP</name>
        <dbReference type="ChEBI" id="CHEBI:37565"/>
    </ligand>
</feature>
<reference evidence="10 11" key="1">
    <citation type="submission" date="2023-05" db="EMBL/GenBank/DDBJ databases">
        <title>A new hyperthermophilic archaea 'Ignisphaera cupida' sp. nov. and description of the family 'Ignisphaeraceae' fam. nov.</title>
        <authorList>
            <person name="Podosokorskaya O.A."/>
            <person name="Elcheninov A.G."/>
            <person name="Klukina A."/>
            <person name="Merkel A.Y."/>
        </authorList>
    </citation>
    <scope>NUCLEOTIDE SEQUENCE [LARGE SCALE GENOMIC DNA]</scope>
    <source>
        <strain evidence="10 11">4213-co</strain>
    </source>
</reference>
<dbReference type="SUPFAM" id="SSF52540">
    <property type="entry name" value="P-loop containing nucleoside triphosphate hydrolases"/>
    <property type="match status" value="1"/>
</dbReference>
<dbReference type="PROSITE" id="PS51705">
    <property type="entry name" value="G_HFLX"/>
    <property type="match status" value="1"/>
</dbReference>
<dbReference type="HAMAP" id="MF_00900">
    <property type="entry name" value="GTPase_HflX"/>
    <property type="match status" value="1"/>
</dbReference>
<feature type="binding site" evidence="6">
    <location>
        <begin position="218"/>
        <end position="222"/>
    </location>
    <ligand>
        <name>GTP</name>
        <dbReference type="ChEBI" id="CHEBI:37565"/>
    </ligand>
</feature>
<comment type="subunit">
    <text evidence="5">Monomer. Associates with the 50S ribosomal subunit.</text>
</comment>
<dbReference type="RefSeq" id="WP_285272752.1">
    <property type="nucleotide sequence ID" value="NZ_JASNVW010000001.1"/>
</dbReference>
<feature type="coiled-coil region" evidence="8">
    <location>
        <begin position="153"/>
        <end position="180"/>
    </location>
</feature>
<comment type="similarity">
    <text evidence="5">Belongs to the TRAFAC class OBG-HflX-like GTPase superfamily. HflX GTPase family.</text>
</comment>
<dbReference type="Pfam" id="PF16360">
    <property type="entry name" value="GTP-bdg_M"/>
    <property type="match status" value="1"/>
</dbReference>
<dbReference type="PANTHER" id="PTHR10229">
    <property type="entry name" value="GTP-BINDING PROTEIN HFLX"/>
    <property type="match status" value="1"/>
</dbReference>
<protein>
    <recommendedName>
        <fullName evidence="5">GTPase HflX</fullName>
    </recommendedName>
    <alternativeName>
        <fullName evidence="5">GTP-binding protein HflX</fullName>
    </alternativeName>
</protein>
<keyword evidence="11" id="KW-1185">Reference proteome</keyword>
<comment type="subcellular location">
    <subcellularLocation>
        <location evidence="5">Cytoplasm</location>
    </subcellularLocation>
    <text evidence="5">May associate with membranes.</text>
</comment>
<dbReference type="PANTHER" id="PTHR10229:SF8">
    <property type="entry name" value="GTPASE HFLX"/>
    <property type="match status" value="1"/>
</dbReference>
<feature type="binding site" evidence="7">
    <location>
        <position position="220"/>
    </location>
    <ligand>
        <name>Mg(2+)</name>
        <dbReference type="ChEBI" id="CHEBI:18420"/>
    </ligand>
</feature>
<dbReference type="Pfam" id="PF01926">
    <property type="entry name" value="MMR_HSR1"/>
    <property type="match status" value="1"/>
</dbReference>
<dbReference type="InterPro" id="IPR032305">
    <property type="entry name" value="GTP-bd_M"/>
</dbReference>
<keyword evidence="4 5" id="KW-0342">GTP-binding</keyword>
<sequence length="380" mass="43599">MIIKENTILVIKKEDMQYIDEIVAVVKEAGFEPKLVVKISKIDTSCYLTYGKILKLKYEMESNNVKKLCIYDNLKPRQITCLMKELNAEIIDHVMLLLKIFQMHAGSKEALLQIEMARLLHELPLIREWIRRSKMGELPGFLGGGRYAIDVQYEHVRRRIARIRKELSEIRARRQIERERRRSSGWIHVAIIGYTNAGKTSLFNALTNLNKPTGNEMFTTLTPKSYAINICSEDAEKIVLVDTIGFIKKLPIEIIEAFKVVLEEIRHADILLLVIDVSKDFASIHNEIDSSLNILSNIGFEGKPMIIALNKIDLLNSQHKKEGNIDEIIEAIHKYLLSRNVNVIGIIPISALKGLNIDTLKEFICRAVSQLKILKNMYMY</sequence>
<dbReference type="CDD" id="cd01878">
    <property type="entry name" value="HflX"/>
    <property type="match status" value="1"/>
</dbReference>
<keyword evidence="5" id="KW-0963">Cytoplasm</keyword>
<dbReference type="GO" id="GO:0005737">
    <property type="term" value="C:cytoplasm"/>
    <property type="evidence" value="ECO:0007669"/>
    <property type="project" value="UniProtKB-SubCell"/>
</dbReference>
<accession>A0ABD4Z482</accession>
<evidence type="ECO:0000256" key="4">
    <source>
        <dbReference type="ARBA" id="ARBA00023134"/>
    </source>
</evidence>
<dbReference type="InterPro" id="IPR006073">
    <property type="entry name" value="GTP-bd"/>
</dbReference>
<keyword evidence="2 5" id="KW-0547">Nucleotide-binding</keyword>
<comment type="cofactor">
    <cofactor evidence="7">
        <name>Mg(2+)</name>
        <dbReference type="ChEBI" id="CHEBI:18420"/>
    </cofactor>
</comment>
<comment type="caution">
    <text evidence="10">The sequence shown here is derived from an EMBL/GenBank/DDBJ whole genome shotgun (WGS) entry which is preliminary data.</text>
</comment>
<dbReference type="NCBIfam" id="TIGR03156">
    <property type="entry name" value="GTP_HflX"/>
    <property type="match status" value="1"/>
</dbReference>
<feature type="binding site" evidence="6">
    <location>
        <begin position="242"/>
        <end position="245"/>
    </location>
    <ligand>
        <name>GTP</name>
        <dbReference type="ChEBI" id="CHEBI:37565"/>
    </ligand>
</feature>
<dbReference type="PRINTS" id="PR00326">
    <property type="entry name" value="GTP1OBG"/>
</dbReference>
<evidence type="ECO:0000256" key="6">
    <source>
        <dbReference type="PIRSR" id="PIRSR006809-1"/>
    </source>
</evidence>
<keyword evidence="8" id="KW-0175">Coiled coil</keyword>
<feature type="binding site" evidence="7">
    <location>
        <position position="200"/>
    </location>
    <ligand>
        <name>Mg(2+)</name>
        <dbReference type="ChEBI" id="CHEBI:18420"/>
    </ligand>
</feature>
<dbReference type="InterPro" id="IPR042108">
    <property type="entry name" value="GTPase_HflX_N_sf"/>
</dbReference>
<proteinExistence type="inferred from homology"/>
<dbReference type="InterPro" id="IPR030394">
    <property type="entry name" value="G_HFLX_dom"/>
</dbReference>
<dbReference type="Gene3D" id="6.10.250.2860">
    <property type="match status" value="1"/>
</dbReference>
<dbReference type="GO" id="GO:0046872">
    <property type="term" value="F:metal ion binding"/>
    <property type="evidence" value="ECO:0007669"/>
    <property type="project" value="UniProtKB-KW"/>
</dbReference>
<dbReference type="GO" id="GO:0005525">
    <property type="term" value="F:GTP binding"/>
    <property type="evidence" value="ECO:0007669"/>
    <property type="project" value="UniProtKB-UniRule"/>
</dbReference>
<dbReference type="Gene3D" id="3.40.50.300">
    <property type="entry name" value="P-loop containing nucleotide triphosphate hydrolases"/>
    <property type="match status" value="1"/>
</dbReference>
<feature type="binding site" evidence="6">
    <location>
        <begin position="193"/>
        <end position="200"/>
    </location>
    <ligand>
        <name>GTP</name>
        <dbReference type="ChEBI" id="CHEBI:37565"/>
    </ligand>
</feature>
<dbReference type="Pfam" id="PF13167">
    <property type="entry name" value="GTP-bdg_N"/>
    <property type="match status" value="1"/>
</dbReference>
<evidence type="ECO:0000313" key="10">
    <source>
        <dbReference type="EMBL" id="MDK6027767.1"/>
    </source>
</evidence>
<organism evidence="10 11">
    <name type="scientific">Ignisphaera cupida</name>
    <dbReference type="NCBI Taxonomy" id="3050454"/>
    <lineage>
        <taxon>Archaea</taxon>
        <taxon>Thermoproteota</taxon>
        <taxon>Thermoprotei</taxon>
        <taxon>Desulfurococcales</taxon>
        <taxon>Desulfurococcaceae</taxon>
        <taxon>Ignisphaera</taxon>
    </lineage>
</organism>
<dbReference type="AlphaFoldDB" id="A0ABD4Z482"/>
<dbReference type="InterPro" id="IPR016496">
    <property type="entry name" value="GTPase_HflX"/>
</dbReference>
<feature type="domain" description="Hflx-type G" evidence="9">
    <location>
        <begin position="187"/>
        <end position="372"/>
    </location>
</feature>
<dbReference type="InterPro" id="IPR025121">
    <property type="entry name" value="GTPase_HflX_N"/>
</dbReference>
<dbReference type="PIRSF" id="PIRSF006809">
    <property type="entry name" value="GTP-binding_hflX_prd"/>
    <property type="match status" value="1"/>
</dbReference>